<dbReference type="OrthoDB" id="1097890at2"/>
<comment type="caution">
    <text evidence="1">The sequence shown here is derived from an EMBL/GenBank/DDBJ whole genome shotgun (WGS) entry which is preliminary data.</text>
</comment>
<proteinExistence type="predicted"/>
<name>A0A7W6HYG5_9BACT</name>
<reference evidence="1 2" key="1">
    <citation type="submission" date="2020-08" db="EMBL/GenBank/DDBJ databases">
        <title>Genomic Encyclopedia of Type Strains, Phase IV (KMG-IV): sequencing the most valuable type-strain genomes for metagenomic binning, comparative biology and taxonomic classification.</title>
        <authorList>
            <person name="Goeker M."/>
        </authorList>
    </citation>
    <scope>NUCLEOTIDE SEQUENCE [LARGE SCALE GENOMIC DNA]</scope>
    <source>
        <strain evidence="1 2">DSM 105721</strain>
    </source>
</reference>
<dbReference type="PROSITE" id="PS51257">
    <property type="entry name" value="PROKAR_LIPOPROTEIN"/>
    <property type="match status" value="1"/>
</dbReference>
<dbReference type="GeneID" id="93102205"/>
<dbReference type="Proteomes" id="UP000546007">
    <property type="component" value="Unassembled WGS sequence"/>
</dbReference>
<accession>A0A7W6HYG5</accession>
<dbReference type="EMBL" id="JACIES010000007">
    <property type="protein sequence ID" value="MBB4026985.1"/>
    <property type="molecule type" value="Genomic_DNA"/>
</dbReference>
<protein>
    <submittedName>
        <fullName evidence="1">Uncharacterized protein</fullName>
    </submittedName>
</protein>
<sequence>MKKKLLIYILVLIFLFFVGCTNEMEMLEDNSTLKAGNERLFMPDSLRDLIEYDRNSMDQYSIRKLENILELLYTFPETNKMLNSLVKDGLKVKMEITGGSSSLGEAWYDPIYPPKIGFLREDCITMENVLHELLHHYAMYNYVPYRDGVIPACEEYEVRVLTDVIMQKYCANCDFKYQGMSPDEGLFYQPYIDWINNLINTSSFDKFLFGIEFKKYGTFCIRRLVTNDRPISDVLNENDFNYYIPLLLETFLFDFKR</sequence>
<evidence type="ECO:0000313" key="2">
    <source>
        <dbReference type="Proteomes" id="UP000546007"/>
    </source>
</evidence>
<evidence type="ECO:0000313" key="1">
    <source>
        <dbReference type="EMBL" id="MBB4026985.1"/>
    </source>
</evidence>
<dbReference type="AlphaFoldDB" id="A0A7W6HYG5"/>
<gene>
    <name evidence="1" type="ORF">GGR14_002788</name>
</gene>
<keyword evidence="2" id="KW-1185">Reference proteome</keyword>
<dbReference type="RefSeq" id="WP_151411806.1">
    <property type="nucleotide sequence ID" value="NZ_AP028155.1"/>
</dbReference>
<organism evidence="1 2">
    <name type="scientific">Butyricimonas faecihominis</name>
    <dbReference type="NCBI Taxonomy" id="1472416"/>
    <lineage>
        <taxon>Bacteria</taxon>
        <taxon>Pseudomonadati</taxon>
        <taxon>Bacteroidota</taxon>
        <taxon>Bacteroidia</taxon>
        <taxon>Bacteroidales</taxon>
        <taxon>Odoribacteraceae</taxon>
        <taxon>Butyricimonas</taxon>
    </lineage>
</organism>